<dbReference type="EMBL" id="JAZHFS010000053">
    <property type="protein sequence ID" value="MEF2115355.1"/>
    <property type="molecule type" value="Genomic_DNA"/>
</dbReference>
<evidence type="ECO:0000313" key="2">
    <source>
        <dbReference type="Proteomes" id="UP001498469"/>
    </source>
</evidence>
<proteinExistence type="predicted"/>
<name>A0ABU7UY49_9CLOT</name>
<keyword evidence="2" id="KW-1185">Reference proteome</keyword>
<sequence length="43" mass="5107">MTKNFHQMDFQNAVKKDRCGEIVDDMINNSNRLINKLRGYNFS</sequence>
<evidence type="ECO:0000313" key="1">
    <source>
        <dbReference type="EMBL" id="MEF2115355.1"/>
    </source>
</evidence>
<comment type="caution">
    <text evidence="1">The sequence shown here is derived from an EMBL/GenBank/DDBJ whole genome shotgun (WGS) entry which is preliminary data.</text>
</comment>
<organism evidence="1 2">
    <name type="scientific">Clostridium frigoriphilum</name>
    <dbReference type="NCBI Taxonomy" id="443253"/>
    <lineage>
        <taxon>Bacteria</taxon>
        <taxon>Bacillati</taxon>
        <taxon>Bacillota</taxon>
        <taxon>Clostridia</taxon>
        <taxon>Eubacteriales</taxon>
        <taxon>Clostridiaceae</taxon>
        <taxon>Clostridium</taxon>
    </lineage>
</organism>
<dbReference type="RefSeq" id="WP_331703085.1">
    <property type="nucleotide sequence ID" value="NZ_JAZHFS010000053.1"/>
</dbReference>
<accession>A0ABU7UY49</accession>
<gene>
    <name evidence="1" type="ORF">SJI18_24100</name>
</gene>
<dbReference type="Proteomes" id="UP001498469">
    <property type="component" value="Unassembled WGS sequence"/>
</dbReference>
<protein>
    <submittedName>
        <fullName evidence="1">Uncharacterized protein</fullName>
    </submittedName>
</protein>
<reference evidence="1 2" key="1">
    <citation type="submission" date="2023-11" db="EMBL/GenBank/DDBJ databases">
        <title>Draft genome sequence of a psychrophilic Clostridium strain from permafrost water brine.</title>
        <authorList>
            <person name="Shcherbakova V.A."/>
            <person name="Trubitsyn V.E."/>
            <person name="Zakharyuk A.G."/>
        </authorList>
    </citation>
    <scope>NUCLEOTIDE SEQUENCE [LARGE SCALE GENOMIC DNA]</scope>
    <source>
        <strain evidence="1 2">14F</strain>
    </source>
</reference>